<proteinExistence type="predicted"/>
<dbReference type="AlphaFoldDB" id="O58435"/>
<gene>
    <name evidence="1" type="ordered locus">PH0704</name>
</gene>
<sequence length="101" mass="10936">MKSVENISESVVIVGTVTLSGSKFALSARIAMKYAIHITPNVKSGYKMMKVGITVASTLRMTRVIPAPITFPTRASGSASREYTRISLNVSMLIIFSIPSR</sequence>
<dbReference type="EnsemblBacteria" id="BAA29795">
    <property type="protein sequence ID" value="BAA29795"/>
    <property type="gene ID" value="BAA29795"/>
</dbReference>
<dbReference type="KEGG" id="pho:PH0704"/>
<keyword evidence="2" id="KW-1185">Reference proteome</keyword>
<dbReference type="Proteomes" id="UP000000752">
    <property type="component" value="Chromosome"/>
</dbReference>
<organism evidence="1 2">
    <name type="scientific">Pyrococcus horikoshii (strain ATCC 700860 / DSM 12428 / JCM 9974 / NBRC 100139 / OT-3)</name>
    <dbReference type="NCBI Taxonomy" id="70601"/>
    <lineage>
        <taxon>Archaea</taxon>
        <taxon>Methanobacteriati</taxon>
        <taxon>Methanobacteriota</taxon>
        <taxon>Thermococci</taxon>
        <taxon>Thermococcales</taxon>
        <taxon>Thermococcaceae</taxon>
        <taxon>Pyrococcus</taxon>
    </lineage>
</organism>
<accession>O58435</accession>
<dbReference type="EMBL" id="BA000001">
    <property type="protein sequence ID" value="BAA29795.1"/>
    <property type="molecule type" value="Genomic_DNA"/>
</dbReference>
<reference evidence="1 2" key="1">
    <citation type="journal article" date="1998" name="DNA Res.">
        <title>Complete sequence and gene organization of the genome of a hyper-thermophilic archaebacterium, Pyrococcus horikoshii OT3.</title>
        <authorList>
            <person name="Kawarabayasi Y."/>
            <person name="Sawada M."/>
            <person name="Horikawa H."/>
            <person name="Haikawa Y."/>
            <person name="Hino Y."/>
            <person name="Yamamoto S."/>
            <person name="Sekine M."/>
            <person name="Baba S."/>
            <person name="Kosugi H."/>
            <person name="Hosoyama A."/>
            <person name="Nagai Y."/>
            <person name="Sakai M."/>
            <person name="Ogura K."/>
            <person name="Otuka R."/>
            <person name="Nakazawa H."/>
            <person name="Takamiya M."/>
            <person name="Ohfuku Y."/>
            <person name="Funahashi T."/>
            <person name="Tanaka T."/>
            <person name="Kudoh Y."/>
            <person name="Yamazaki J."/>
            <person name="Kushida N."/>
            <person name="Oguchi A."/>
            <person name="Aoki K."/>
            <person name="Nakamura Y."/>
            <person name="Robb T.F."/>
            <person name="Horikoshi K."/>
            <person name="Masuchi Y."/>
            <person name="Shizuya H."/>
            <person name="Kikuchi H."/>
        </authorList>
    </citation>
    <scope>NUCLEOTIDE SEQUENCE [LARGE SCALE GENOMIC DNA]</scope>
    <source>
        <strain evidence="2">ATCC 700860 / DSM 12428 / JCM 9974 / NBRC 100139 / OT-3</strain>
    </source>
</reference>
<dbReference type="PIR" id="A71117">
    <property type="entry name" value="A71117"/>
</dbReference>
<name>O58435_PYRHO</name>
<evidence type="ECO:0000313" key="2">
    <source>
        <dbReference type="Proteomes" id="UP000000752"/>
    </source>
</evidence>
<protein>
    <submittedName>
        <fullName evidence="1">Uncharacterized protein</fullName>
    </submittedName>
</protein>
<evidence type="ECO:0000313" key="1">
    <source>
        <dbReference type="EMBL" id="BAA29795.1"/>
    </source>
</evidence>